<feature type="domain" description="Outer membrane protein beta-barrel" evidence="9">
    <location>
        <begin position="8"/>
        <end position="209"/>
    </location>
</feature>
<dbReference type="SUPFAM" id="SSF56925">
    <property type="entry name" value="OMPA-like"/>
    <property type="match status" value="1"/>
</dbReference>
<proteinExistence type="inferred from homology"/>
<evidence type="ECO:0000256" key="3">
    <source>
        <dbReference type="ARBA" id="ARBA00022692"/>
    </source>
</evidence>
<sequence length="209" mass="23180">MKHLLIRALFLGVCSSAANAQTVDWSGGYIGAQIGGRWTNNDVDTPGWLLTDTSSTSANGFAVGAFAGYNFQYGNFIFGPEVSAIFNPLSDKAYYGTTMVATERSRAVISFNARAGYAFENFLPYVTGGYSRASYSTIQSFDNGYLSDTFSFKRKREGWNVGGGIDWLATEHILLRAEYRYFDFGQFETNTWDTDLKQQTATLGIAYKF</sequence>
<keyword evidence="4 8" id="KW-0732">Signal</keyword>
<dbReference type="Gene3D" id="2.40.160.20">
    <property type="match status" value="1"/>
</dbReference>
<evidence type="ECO:0000256" key="7">
    <source>
        <dbReference type="ARBA" id="ARBA00038306"/>
    </source>
</evidence>
<reference evidence="10 11" key="1">
    <citation type="submission" date="2018-11" db="EMBL/GenBank/DDBJ databases">
        <title>Genome sequencing and analysis.</title>
        <authorList>
            <person name="Huang Y.-T."/>
        </authorList>
    </citation>
    <scope>NUCLEOTIDE SEQUENCE [LARGE SCALE GENOMIC DNA]</scope>
    <source>
        <strain evidence="10 11">SHIN</strain>
    </source>
</reference>
<dbReference type="RefSeq" id="WP_171379847.1">
    <property type="nucleotide sequence ID" value="NZ_PKQI01000002.1"/>
</dbReference>
<dbReference type="Proteomes" id="UP000526233">
    <property type="component" value="Unassembled WGS sequence"/>
</dbReference>
<keyword evidence="3" id="KW-0812">Transmembrane</keyword>
<evidence type="ECO:0000256" key="8">
    <source>
        <dbReference type="SAM" id="SignalP"/>
    </source>
</evidence>
<dbReference type="Pfam" id="PF13505">
    <property type="entry name" value="OMP_b-brl"/>
    <property type="match status" value="1"/>
</dbReference>
<name>A0A7Y3T488_9HYPH</name>
<gene>
    <name evidence="10" type="ORF">EHE22_08835</name>
</gene>
<feature type="chain" id="PRO_5031400339" evidence="8">
    <location>
        <begin position="21"/>
        <end position="209"/>
    </location>
</feature>
<accession>A0A7Y3T488</accession>
<organism evidence="10 11">
    <name type="scientific">Brucella pseudogrignonensis</name>
    <dbReference type="NCBI Taxonomy" id="419475"/>
    <lineage>
        <taxon>Bacteria</taxon>
        <taxon>Pseudomonadati</taxon>
        <taxon>Pseudomonadota</taxon>
        <taxon>Alphaproteobacteria</taxon>
        <taxon>Hyphomicrobiales</taxon>
        <taxon>Brucellaceae</taxon>
        <taxon>Brucella/Ochrobactrum group</taxon>
        <taxon>Brucella</taxon>
    </lineage>
</organism>
<dbReference type="InterPro" id="IPR051692">
    <property type="entry name" value="OMP-like"/>
</dbReference>
<comment type="caution">
    <text evidence="10">The sequence shown here is derived from an EMBL/GenBank/DDBJ whole genome shotgun (WGS) entry which is preliminary data.</text>
</comment>
<comment type="similarity">
    <text evidence="7">Belongs to the Omp25/RopB family.</text>
</comment>
<evidence type="ECO:0000256" key="4">
    <source>
        <dbReference type="ARBA" id="ARBA00022729"/>
    </source>
</evidence>
<dbReference type="PANTHER" id="PTHR34001:SF3">
    <property type="entry name" value="BLL7405 PROTEIN"/>
    <property type="match status" value="1"/>
</dbReference>
<evidence type="ECO:0000256" key="1">
    <source>
        <dbReference type="ARBA" id="ARBA00004442"/>
    </source>
</evidence>
<dbReference type="InterPro" id="IPR011250">
    <property type="entry name" value="OMP/PagP_B-barrel"/>
</dbReference>
<evidence type="ECO:0000313" key="10">
    <source>
        <dbReference type="EMBL" id="NNV20528.1"/>
    </source>
</evidence>
<dbReference type="NCBIfam" id="TIGR01414">
    <property type="entry name" value="autotrans_barl"/>
    <property type="match status" value="1"/>
</dbReference>
<evidence type="ECO:0000256" key="6">
    <source>
        <dbReference type="ARBA" id="ARBA00023237"/>
    </source>
</evidence>
<keyword evidence="2" id="KW-1134">Transmembrane beta strand</keyword>
<feature type="signal peptide" evidence="8">
    <location>
        <begin position="1"/>
        <end position="20"/>
    </location>
</feature>
<evidence type="ECO:0000259" key="9">
    <source>
        <dbReference type="Pfam" id="PF13505"/>
    </source>
</evidence>
<comment type="subcellular location">
    <subcellularLocation>
        <location evidence="1">Cell outer membrane</location>
    </subcellularLocation>
</comment>
<evidence type="ECO:0000256" key="5">
    <source>
        <dbReference type="ARBA" id="ARBA00023136"/>
    </source>
</evidence>
<dbReference type="PANTHER" id="PTHR34001">
    <property type="entry name" value="BLL7405 PROTEIN"/>
    <property type="match status" value="1"/>
</dbReference>
<dbReference type="InterPro" id="IPR027385">
    <property type="entry name" value="Beta-barrel_OMP"/>
</dbReference>
<evidence type="ECO:0000313" key="11">
    <source>
        <dbReference type="Proteomes" id="UP000526233"/>
    </source>
</evidence>
<dbReference type="AlphaFoldDB" id="A0A7Y3T488"/>
<keyword evidence="6" id="KW-0998">Cell outer membrane</keyword>
<keyword evidence="5" id="KW-0472">Membrane</keyword>
<evidence type="ECO:0000256" key="2">
    <source>
        <dbReference type="ARBA" id="ARBA00022452"/>
    </source>
</evidence>
<dbReference type="InterPro" id="IPR006315">
    <property type="entry name" value="OM_autotransptr_brl_dom"/>
</dbReference>
<protein>
    <submittedName>
        <fullName evidence="10">Porin family protein</fullName>
    </submittedName>
</protein>
<dbReference type="EMBL" id="PKQI01000002">
    <property type="protein sequence ID" value="NNV20528.1"/>
    <property type="molecule type" value="Genomic_DNA"/>
</dbReference>
<dbReference type="GO" id="GO:0009279">
    <property type="term" value="C:cell outer membrane"/>
    <property type="evidence" value="ECO:0007669"/>
    <property type="project" value="UniProtKB-SubCell"/>
</dbReference>